<keyword evidence="3" id="KW-1185">Reference proteome</keyword>
<evidence type="ECO:0000313" key="3">
    <source>
        <dbReference type="Proteomes" id="UP001159363"/>
    </source>
</evidence>
<comment type="caution">
    <text evidence="2">The sequence shown here is derived from an EMBL/GenBank/DDBJ whole genome shotgun (WGS) entry which is preliminary data.</text>
</comment>
<name>A0ABQ9HK18_9NEOP</name>
<proteinExistence type="predicted"/>
<dbReference type="EMBL" id="JARBHB010000005">
    <property type="protein sequence ID" value="KAJ8884273.1"/>
    <property type="molecule type" value="Genomic_DNA"/>
</dbReference>
<organism evidence="2 3">
    <name type="scientific">Dryococelus australis</name>
    <dbReference type="NCBI Taxonomy" id="614101"/>
    <lineage>
        <taxon>Eukaryota</taxon>
        <taxon>Metazoa</taxon>
        <taxon>Ecdysozoa</taxon>
        <taxon>Arthropoda</taxon>
        <taxon>Hexapoda</taxon>
        <taxon>Insecta</taxon>
        <taxon>Pterygota</taxon>
        <taxon>Neoptera</taxon>
        <taxon>Polyneoptera</taxon>
        <taxon>Phasmatodea</taxon>
        <taxon>Verophasmatodea</taxon>
        <taxon>Anareolatae</taxon>
        <taxon>Phasmatidae</taxon>
        <taxon>Eurycanthinae</taxon>
        <taxon>Dryococelus</taxon>
    </lineage>
</organism>
<reference evidence="2 3" key="1">
    <citation type="submission" date="2023-02" db="EMBL/GenBank/DDBJ databases">
        <title>LHISI_Scaffold_Assembly.</title>
        <authorList>
            <person name="Stuart O.P."/>
            <person name="Cleave R."/>
            <person name="Magrath M.J.L."/>
            <person name="Mikheyev A.S."/>
        </authorList>
    </citation>
    <scope>NUCLEOTIDE SEQUENCE [LARGE SCALE GENOMIC DNA]</scope>
    <source>
        <strain evidence="2">Daus_M_001</strain>
        <tissue evidence="2">Leg muscle</tissue>
    </source>
</reference>
<feature type="compositionally biased region" description="Polar residues" evidence="1">
    <location>
        <begin position="1"/>
        <end position="15"/>
    </location>
</feature>
<protein>
    <submittedName>
        <fullName evidence="2">Uncharacterized protein</fullName>
    </submittedName>
</protein>
<accession>A0ABQ9HK18</accession>
<dbReference type="Proteomes" id="UP001159363">
    <property type="component" value="Chromosome 4"/>
</dbReference>
<evidence type="ECO:0000313" key="2">
    <source>
        <dbReference type="EMBL" id="KAJ8884273.1"/>
    </source>
</evidence>
<gene>
    <name evidence="2" type="ORF">PR048_016130</name>
</gene>
<feature type="region of interest" description="Disordered" evidence="1">
    <location>
        <begin position="1"/>
        <end position="21"/>
    </location>
</feature>
<evidence type="ECO:0000256" key="1">
    <source>
        <dbReference type="SAM" id="MobiDB-lite"/>
    </source>
</evidence>
<sequence length="434" mass="48825">MTQDPMYNRRGGTQSMKRRKERHALVRAEIADDLVSTTSEVEPLPYSNKAVPRPISPLIPLQHASPLDHHLGTCWPRYLTGDYVDLVEQSHSVVHATPEDTVLSKVPRTSSIVKLTSGKLIRVQTSGRYRASKLLCHKAGIREDSTGSTPRQREWNLYCPYPDTNQKMKYKSWLPSIGSHYSVGPSLVLVTLSWGIADHSLRSTKMRRGINGLESIVKPPISSGFTYVTTCHLLYTPNSMTPTLPSDHHLLYCDSSLHTMIFHCSIVQFRYSLHHEGWRLALASMMCGLWTAAQTRKPISLLASHQGDPGSIPGRVTPDFRMWESCQTMLLASGFSLRSPVSPTLSFRHCSILTSITLICSQDLDVKSHPNLFTSPTDQYSVVVKRTLKSSTQAELARWCLLRSTREQACNLLQDLGIVYKQWESHQQTNCKPD</sequence>